<comment type="function">
    <text evidence="13">Interacts with EME1 to form a DNA structure-specific endonuclease with substrate preference for branched DNA structures with a 5'-end at the branch nick. Typical substrates include 3'-flap structures, D-loops, replication forks and nicked Holliday junctions. May be required in mitosis for the processing of stalled or collapsed replication fork intermediates. May be required in meiosis for the repair of meiosis-specific double strand breaks subsequent to single-end invasion (SEI).</text>
</comment>
<dbReference type="AlphaFoldDB" id="A0A830HB39"/>
<evidence type="ECO:0000256" key="4">
    <source>
        <dbReference type="ARBA" id="ARBA00022722"/>
    </source>
</evidence>
<evidence type="ECO:0000256" key="12">
    <source>
        <dbReference type="ARBA" id="ARBA00023242"/>
    </source>
</evidence>
<proteinExistence type="inferred from homology"/>
<dbReference type="GO" id="GO:0048257">
    <property type="term" value="F:3'-flap endonuclease activity"/>
    <property type="evidence" value="ECO:0007669"/>
    <property type="project" value="TreeGrafter"/>
</dbReference>
<feature type="region of interest" description="Disordered" evidence="14">
    <location>
        <begin position="512"/>
        <end position="566"/>
    </location>
</feature>
<dbReference type="GO" id="GO:0000727">
    <property type="term" value="P:double-strand break repair via break-induced replication"/>
    <property type="evidence" value="ECO:0007669"/>
    <property type="project" value="UniProtKB-UniRule"/>
</dbReference>
<keyword evidence="4 13" id="KW-0540">Nuclease</keyword>
<reference evidence="16" key="1">
    <citation type="submission" date="2020-10" db="EMBL/GenBank/DDBJ databases">
        <title>Unveiling of a novel bifunctional photoreceptor, Dualchrome1, isolated from a cosmopolitan green alga.</title>
        <authorList>
            <person name="Suzuki S."/>
            <person name="Kawachi M."/>
        </authorList>
    </citation>
    <scope>NUCLEOTIDE SEQUENCE</scope>
    <source>
        <strain evidence="16">NIES 2893</strain>
    </source>
</reference>
<evidence type="ECO:0000256" key="14">
    <source>
        <dbReference type="SAM" id="MobiDB-lite"/>
    </source>
</evidence>
<dbReference type="GO" id="GO:0006308">
    <property type="term" value="P:DNA catabolic process"/>
    <property type="evidence" value="ECO:0007669"/>
    <property type="project" value="UniProtKB-UniRule"/>
</dbReference>
<evidence type="ECO:0000256" key="6">
    <source>
        <dbReference type="ARBA" id="ARBA00022759"/>
    </source>
</evidence>
<dbReference type="GO" id="GO:0048476">
    <property type="term" value="C:Holliday junction resolvase complex"/>
    <property type="evidence" value="ECO:0007669"/>
    <property type="project" value="UniProtKB-UniRule"/>
</dbReference>
<dbReference type="InterPro" id="IPR036388">
    <property type="entry name" value="WH-like_DNA-bd_sf"/>
</dbReference>
<dbReference type="Pfam" id="PF02732">
    <property type="entry name" value="ERCC4"/>
    <property type="match status" value="1"/>
</dbReference>
<evidence type="ECO:0000256" key="13">
    <source>
        <dbReference type="RuleBase" id="RU369042"/>
    </source>
</evidence>
<feature type="compositionally biased region" description="Polar residues" evidence="14">
    <location>
        <begin position="534"/>
        <end position="560"/>
    </location>
</feature>
<keyword evidence="8 13" id="KW-0378">Hydrolase</keyword>
<feature type="region of interest" description="Disordered" evidence="14">
    <location>
        <begin position="1"/>
        <end position="55"/>
    </location>
</feature>
<comment type="subunit">
    <text evidence="13">Interacts with EME1.</text>
</comment>
<keyword evidence="6 13" id="KW-0255">Endonuclease</keyword>
<dbReference type="GO" id="GO:0008821">
    <property type="term" value="F:crossover junction DNA endonuclease activity"/>
    <property type="evidence" value="ECO:0007669"/>
    <property type="project" value="UniProtKB-UniRule"/>
</dbReference>
<dbReference type="GO" id="GO:0003677">
    <property type="term" value="F:DNA binding"/>
    <property type="evidence" value="ECO:0007669"/>
    <property type="project" value="UniProtKB-UniRule"/>
</dbReference>
<keyword evidence="17" id="KW-1185">Reference proteome</keyword>
<dbReference type="PANTHER" id="PTHR13451:SF0">
    <property type="entry name" value="CROSSOVER JUNCTION ENDONUCLEASE MUS81"/>
    <property type="match status" value="1"/>
</dbReference>
<evidence type="ECO:0000259" key="15">
    <source>
        <dbReference type="SMART" id="SM00891"/>
    </source>
</evidence>
<keyword evidence="10 13" id="KW-0233">DNA recombination</keyword>
<dbReference type="GO" id="GO:0005634">
    <property type="term" value="C:nucleus"/>
    <property type="evidence" value="ECO:0007669"/>
    <property type="project" value="UniProtKB-SubCell"/>
</dbReference>
<dbReference type="Proteomes" id="UP000660262">
    <property type="component" value="Unassembled WGS sequence"/>
</dbReference>
<accession>A0A830HB39</accession>
<evidence type="ECO:0000313" key="17">
    <source>
        <dbReference type="Proteomes" id="UP000660262"/>
    </source>
</evidence>
<feature type="compositionally biased region" description="Gly residues" evidence="14">
    <location>
        <begin position="23"/>
        <end position="38"/>
    </location>
</feature>
<dbReference type="GO" id="GO:0046872">
    <property type="term" value="F:metal ion binding"/>
    <property type="evidence" value="ECO:0007669"/>
    <property type="project" value="UniProtKB-UniRule"/>
</dbReference>
<dbReference type="EMBL" id="BNJQ01000006">
    <property type="protein sequence ID" value="GHP03862.1"/>
    <property type="molecule type" value="Genomic_DNA"/>
</dbReference>
<dbReference type="PANTHER" id="PTHR13451">
    <property type="entry name" value="CLASS II CROSSOVER JUNCTION ENDONUCLEASE MUS81"/>
    <property type="match status" value="1"/>
</dbReference>
<evidence type="ECO:0000256" key="11">
    <source>
        <dbReference type="ARBA" id="ARBA00023204"/>
    </source>
</evidence>
<evidence type="ECO:0000256" key="5">
    <source>
        <dbReference type="ARBA" id="ARBA00022723"/>
    </source>
</evidence>
<evidence type="ECO:0000256" key="2">
    <source>
        <dbReference type="ARBA" id="ARBA00004123"/>
    </source>
</evidence>
<dbReference type="Gene3D" id="1.10.150.670">
    <property type="entry name" value="Crossover junction endonuclease EME1, DNA-binding domain"/>
    <property type="match status" value="1"/>
</dbReference>
<organism evidence="16 17">
    <name type="scientific">Pycnococcus provasolii</name>
    <dbReference type="NCBI Taxonomy" id="41880"/>
    <lineage>
        <taxon>Eukaryota</taxon>
        <taxon>Viridiplantae</taxon>
        <taxon>Chlorophyta</taxon>
        <taxon>Pseudoscourfieldiophyceae</taxon>
        <taxon>Pseudoscourfieldiales</taxon>
        <taxon>Pycnococcaceae</taxon>
        <taxon>Pycnococcus</taxon>
    </lineage>
</organism>
<dbReference type="SUPFAM" id="SSF52980">
    <property type="entry name" value="Restriction endonuclease-like"/>
    <property type="match status" value="1"/>
</dbReference>
<name>A0A830HB39_9CHLO</name>
<keyword evidence="7 13" id="KW-0227">DNA damage</keyword>
<dbReference type="InterPro" id="IPR006166">
    <property type="entry name" value="ERCC4_domain"/>
</dbReference>
<dbReference type="Gene3D" id="3.40.50.10130">
    <property type="match status" value="1"/>
</dbReference>
<dbReference type="SMART" id="SM00891">
    <property type="entry name" value="ERCC4"/>
    <property type="match status" value="1"/>
</dbReference>
<comment type="cofactor">
    <cofactor evidence="1 13">
        <name>Mg(2+)</name>
        <dbReference type="ChEBI" id="CHEBI:18420"/>
    </cofactor>
</comment>
<dbReference type="InterPro" id="IPR011335">
    <property type="entry name" value="Restrct_endonuc-II-like"/>
</dbReference>
<dbReference type="GO" id="GO:0031573">
    <property type="term" value="P:mitotic intra-S DNA damage checkpoint signaling"/>
    <property type="evidence" value="ECO:0007669"/>
    <property type="project" value="TreeGrafter"/>
</dbReference>
<comment type="subcellular location">
    <subcellularLocation>
        <location evidence="2 13">Nucleus</location>
    </subcellularLocation>
</comment>
<protein>
    <recommendedName>
        <fullName evidence="13">Crossover junction endonuclease MUS81</fullName>
        <ecNumber evidence="13">3.1.22.-</ecNumber>
    </recommendedName>
</protein>
<gene>
    <name evidence="16" type="ORF">PPROV_000261600</name>
</gene>
<evidence type="ECO:0000256" key="10">
    <source>
        <dbReference type="ARBA" id="ARBA00023172"/>
    </source>
</evidence>
<feature type="compositionally biased region" description="Low complexity" evidence="14">
    <location>
        <begin position="512"/>
        <end position="530"/>
    </location>
</feature>
<feature type="domain" description="ERCC4" evidence="15">
    <location>
        <begin position="602"/>
        <end position="729"/>
    </location>
</feature>
<evidence type="ECO:0000256" key="1">
    <source>
        <dbReference type="ARBA" id="ARBA00001946"/>
    </source>
</evidence>
<keyword evidence="5 13" id="KW-0479">Metal-binding</keyword>
<feature type="region of interest" description="Disordered" evidence="14">
    <location>
        <begin position="195"/>
        <end position="267"/>
    </location>
</feature>
<evidence type="ECO:0000256" key="7">
    <source>
        <dbReference type="ARBA" id="ARBA00022763"/>
    </source>
</evidence>
<dbReference type="EC" id="3.1.22.-" evidence="13"/>
<feature type="compositionally biased region" description="Basic and acidic residues" evidence="14">
    <location>
        <begin position="45"/>
        <end position="55"/>
    </location>
</feature>
<dbReference type="Gene3D" id="1.10.10.10">
    <property type="entry name" value="Winged helix-like DNA-binding domain superfamily/Winged helix DNA-binding domain"/>
    <property type="match status" value="1"/>
</dbReference>
<keyword evidence="11 13" id="KW-0234">DNA repair</keyword>
<sequence>MGRTNPCPSRHALDAGLTSASGARGGPHSGASGVQGGRGHGHGRGGREATARRSDGNNCSCRVLARIEACGASKEFPEPAVDLAKEDAAKIGLPPLKCPQNAPLVLYLVELAKDAQKQVEEGANDRWLVAVRRAAAEVARTLTPVGSVQQALKVKFVGEVLAKRIKGFFTVCPPWGGAGAGPGAEMGADAATATAKAVDAPKKRGRPTKAEAAAKAAAASSSPGGSADASPPAAKKARTATAAAESDTARVQQVQGDRGFHNPKKAPKPRTAAFTFLCVMYRDLNLPSGRDWGKHDRLQQHTKQSLIDSAEASGIANNPIRGTGAHLPAFAGGPGHAAAAHAGPSQYDGWSSWRGLVNANPPLCQEWSNPKKVRLTLEGEVVARRCYRKALEMDLVFERDDDDGNENKRTGDDDNEKDRAKVVREQAPDMAHPEAKSSVFATATAPVATASLRQRECFDLCDSPKVHRKADTLPGNKENATHGNVEVFDLTASPVLPPPIATTTKTAPVAAAAHVSPPSPRAPAAKSRLATDASLPNSQQHPTRQVVAGTSNVDAPSSQPLGGLMQPENSVRVKFNFGQTHAMRPLALATSSARFSASFDVAIVLDSREQYNRHTSAGRTESIQAHANRLRARGIRTFVKTLPAGDAAWIAIPKGIVTADETRQMTLAQALSRHGGLAEDDVPLLDAVLERKSIHDLVGSIQDGRYERQKHYLTRCGLRRPMYLVEGDATWGVSATESKRVQYAAMETDLGDGIAVVRTENVNDTLRFLEVITNTLASEYNSLHIANTRQEDAGEADAEAHLALVDKAHPPNFGDFVAYVQKQQKLHQSSLGNAWLRMLCQIPGVGGDIAEAISEEFPTPMSLLAHYNALVYGSAAPAGQTDPQRRVHASLSLARLKIGRSGTRTIGAAASQKVYDNIWASA</sequence>
<comment type="similarity">
    <text evidence="3 13">Belongs to the XPF family.</text>
</comment>
<dbReference type="OrthoDB" id="5963188at2759"/>
<evidence type="ECO:0000256" key="8">
    <source>
        <dbReference type="ARBA" id="ARBA00022801"/>
    </source>
</evidence>
<dbReference type="InterPro" id="IPR033309">
    <property type="entry name" value="Mus81"/>
</dbReference>
<dbReference type="InterPro" id="IPR042530">
    <property type="entry name" value="EME1/EME2_C"/>
</dbReference>
<dbReference type="InterPro" id="IPR047416">
    <property type="entry name" value="XPF_nuclease_Mus81"/>
</dbReference>
<keyword evidence="9 13" id="KW-0460">Magnesium</keyword>
<dbReference type="GO" id="GO:0000712">
    <property type="term" value="P:resolution of meiotic recombination intermediates"/>
    <property type="evidence" value="ECO:0007669"/>
    <property type="project" value="TreeGrafter"/>
</dbReference>
<dbReference type="CDD" id="cd20074">
    <property type="entry name" value="XPF_nuclease_Mus81"/>
    <property type="match status" value="1"/>
</dbReference>
<evidence type="ECO:0000313" key="16">
    <source>
        <dbReference type="EMBL" id="GHP03862.1"/>
    </source>
</evidence>
<feature type="compositionally biased region" description="Low complexity" evidence="14">
    <location>
        <begin position="210"/>
        <end position="250"/>
    </location>
</feature>
<comment type="caution">
    <text evidence="16">The sequence shown here is derived from an EMBL/GenBank/DDBJ whole genome shotgun (WGS) entry which is preliminary data.</text>
</comment>
<keyword evidence="12 13" id="KW-0539">Nucleus</keyword>
<evidence type="ECO:0000256" key="3">
    <source>
        <dbReference type="ARBA" id="ARBA00010015"/>
    </source>
</evidence>
<evidence type="ECO:0000256" key="9">
    <source>
        <dbReference type="ARBA" id="ARBA00022842"/>
    </source>
</evidence>